<dbReference type="GO" id="GO:0005886">
    <property type="term" value="C:plasma membrane"/>
    <property type="evidence" value="ECO:0007669"/>
    <property type="project" value="TreeGrafter"/>
</dbReference>
<evidence type="ECO:0000313" key="4">
    <source>
        <dbReference type="EMBL" id="CUH67821.1"/>
    </source>
</evidence>
<protein>
    <submittedName>
        <fullName evidence="4">Multidrug resistance protein MdtN</fullName>
    </submittedName>
</protein>
<evidence type="ECO:0000259" key="3">
    <source>
        <dbReference type="Pfam" id="PF25881"/>
    </source>
</evidence>
<dbReference type="Gene3D" id="1.10.287.470">
    <property type="entry name" value="Helix hairpin bin"/>
    <property type="match status" value="1"/>
</dbReference>
<organism evidence="4 5">
    <name type="scientific">Thalassovita gelatinovora</name>
    <name type="common">Thalassobius gelatinovorus</name>
    <dbReference type="NCBI Taxonomy" id="53501"/>
    <lineage>
        <taxon>Bacteria</taxon>
        <taxon>Pseudomonadati</taxon>
        <taxon>Pseudomonadota</taxon>
        <taxon>Alphaproteobacteria</taxon>
        <taxon>Rhodobacterales</taxon>
        <taxon>Roseobacteraceae</taxon>
        <taxon>Thalassovita</taxon>
    </lineage>
</organism>
<reference evidence="4 5" key="1">
    <citation type="submission" date="2015-09" db="EMBL/GenBank/DDBJ databases">
        <authorList>
            <consortium name="Swine Surveillance"/>
        </authorList>
    </citation>
    <scope>NUCLEOTIDE SEQUENCE [LARGE SCALE GENOMIC DNA]</scope>
    <source>
        <strain evidence="4 5">CECT 4357</strain>
    </source>
</reference>
<evidence type="ECO:0000256" key="1">
    <source>
        <dbReference type="SAM" id="Coils"/>
    </source>
</evidence>
<dbReference type="Proteomes" id="UP000051587">
    <property type="component" value="Unassembled WGS sequence"/>
</dbReference>
<dbReference type="Gene3D" id="2.40.50.100">
    <property type="match status" value="2"/>
</dbReference>
<dbReference type="EMBL" id="CYSA01000026">
    <property type="protein sequence ID" value="CUH67821.1"/>
    <property type="molecule type" value="Genomic_DNA"/>
</dbReference>
<dbReference type="InterPro" id="IPR059052">
    <property type="entry name" value="HH_YbhG-like"/>
</dbReference>
<dbReference type="AlphaFoldDB" id="A0A0P1FIQ8"/>
<evidence type="ECO:0000256" key="2">
    <source>
        <dbReference type="SAM" id="SignalP"/>
    </source>
</evidence>
<accession>A0A0P1FIQ8</accession>
<proteinExistence type="predicted"/>
<feature type="coiled-coil region" evidence="1">
    <location>
        <begin position="65"/>
        <end position="189"/>
    </location>
</feature>
<dbReference type="SUPFAM" id="SSF111369">
    <property type="entry name" value="HlyD-like secretion proteins"/>
    <property type="match status" value="1"/>
</dbReference>
<keyword evidence="2" id="KW-0732">Signal</keyword>
<feature type="domain" description="YbhG-like alpha-helical hairpin" evidence="3">
    <location>
        <begin position="67"/>
        <end position="190"/>
    </location>
</feature>
<gene>
    <name evidence="4" type="primary">mdtN_2</name>
    <name evidence="4" type="ORF">TG4357_03232</name>
</gene>
<keyword evidence="5" id="KW-1185">Reference proteome</keyword>
<evidence type="ECO:0000313" key="5">
    <source>
        <dbReference type="Proteomes" id="UP000051587"/>
    </source>
</evidence>
<dbReference type="Pfam" id="PF25881">
    <property type="entry name" value="HH_YBHG"/>
    <property type="match status" value="1"/>
</dbReference>
<feature type="chain" id="PRO_5006062629" evidence="2">
    <location>
        <begin position="18"/>
        <end position="317"/>
    </location>
</feature>
<dbReference type="OrthoDB" id="9809385at2"/>
<name>A0A0P1FIQ8_THAGE</name>
<dbReference type="RefSeq" id="WP_058263898.1">
    <property type="nucleotide sequence ID" value="NZ_CP051181.1"/>
</dbReference>
<feature type="signal peptide" evidence="2">
    <location>
        <begin position="1"/>
        <end position="17"/>
    </location>
</feature>
<dbReference type="PANTHER" id="PTHR30438">
    <property type="entry name" value="36 KDA ANTIGEN-RELATED"/>
    <property type="match status" value="1"/>
</dbReference>
<dbReference type="PANTHER" id="PTHR30438:SF2">
    <property type="entry name" value="MEMBRANE PROTEIN"/>
    <property type="match status" value="1"/>
</dbReference>
<sequence>MSFVCAIPLLSTLFAQCAPVLPLATGYVEAEHVLIAPVATARIEEMTLSRGDAIAKGDILVRLERGDATIALAEAEAALRAAEARQANLGEGRRAEEISVIEANLASARAQAQEIARETARVSSLVERGVAPQAQLDEAQSRLDVANSHVIEVEANLAVARLPARSYEIAAAQADVAQAEARVAAAEWQLSRRTLYAPADGRVTEILRNEGEIAGPQAPVLSLLPDGTVFIRLYVPETAIAAINIGTRLRINCDGCGEGAEATVSYIAEEPEFTPPVIYSIENRQKLVFMVEARPDKSDKRLKPGQIVDAILPEPAQ</sequence>
<keyword evidence="1" id="KW-0175">Coiled coil</keyword>
<dbReference type="STRING" id="53501.SAMN04488043_10128"/>